<dbReference type="EMBL" id="CP012672">
    <property type="protein sequence ID" value="AUX35522.1"/>
    <property type="molecule type" value="Genomic_DNA"/>
</dbReference>
<dbReference type="PANTHER" id="PTHR43133:SF8">
    <property type="entry name" value="RNA POLYMERASE SIGMA FACTOR HI_1459-RELATED"/>
    <property type="match status" value="1"/>
</dbReference>
<dbReference type="AlphaFoldDB" id="A0A4V0NH58"/>
<dbReference type="CDD" id="cd06171">
    <property type="entry name" value="Sigma70_r4"/>
    <property type="match status" value="1"/>
</dbReference>
<dbReference type="Pfam" id="PF08281">
    <property type="entry name" value="Sigma70_r4_2"/>
    <property type="match status" value="1"/>
</dbReference>
<evidence type="ECO:0000313" key="8">
    <source>
        <dbReference type="EMBL" id="AUX35522.1"/>
    </source>
</evidence>
<dbReference type="InterPro" id="IPR007627">
    <property type="entry name" value="RNA_pol_sigma70_r2"/>
</dbReference>
<dbReference type="Gene3D" id="1.10.1740.10">
    <property type="match status" value="1"/>
</dbReference>
<dbReference type="GO" id="GO:0016987">
    <property type="term" value="F:sigma factor activity"/>
    <property type="evidence" value="ECO:0007669"/>
    <property type="project" value="UniProtKB-KW"/>
</dbReference>
<dbReference type="Proteomes" id="UP000295497">
    <property type="component" value="Chromosome"/>
</dbReference>
<keyword evidence="5" id="KW-0804">Transcription</keyword>
<dbReference type="InterPro" id="IPR013249">
    <property type="entry name" value="RNA_pol_sigma70_r4_t2"/>
</dbReference>
<feature type="domain" description="RNA polymerase sigma-70 region 2" evidence="6">
    <location>
        <begin position="18"/>
        <end position="78"/>
    </location>
</feature>
<evidence type="ECO:0000256" key="1">
    <source>
        <dbReference type="ARBA" id="ARBA00010641"/>
    </source>
</evidence>
<dbReference type="SUPFAM" id="SSF88659">
    <property type="entry name" value="Sigma3 and sigma4 domains of RNA polymerase sigma factors"/>
    <property type="match status" value="1"/>
</dbReference>
<dbReference type="Gene3D" id="1.10.10.10">
    <property type="entry name" value="Winged helix-like DNA-binding domain superfamily/Winged helix DNA-binding domain"/>
    <property type="match status" value="1"/>
</dbReference>
<gene>
    <name evidence="8" type="ORF">SOCE836_077160</name>
</gene>
<evidence type="ECO:0000256" key="2">
    <source>
        <dbReference type="ARBA" id="ARBA00023015"/>
    </source>
</evidence>
<dbReference type="InterPro" id="IPR039425">
    <property type="entry name" value="RNA_pol_sigma-70-like"/>
</dbReference>
<evidence type="ECO:0000256" key="3">
    <source>
        <dbReference type="ARBA" id="ARBA00023082"/>
    </source>
</evidence>
<organism evidence="8 9">
    <name type="scientific">Sorangium cellulosum</name>
    <name type="common">Polyangium cellulosum</name>
    <dbReference type="NCBI Taxonomy" id="56"/>
    <lineage>
        <taxon>Bacteria</taxon>
        <taxon>Pseudomonadati</taxon>
        <taxon>Myxococcota</taxon>
        <taxon>Polyangia</taxon>
        <taxon>Polyangiales</taxon>
        <taxon>Polyangiaceae</taxon>
        <taxon>Sorangium</taxon>
    </lineage>
</organism>
<dbReference type="GO" id="GO:0006352">
    <property type="term" value="P:DNA-templated transcription initiation"/>
    <property type="evidence" value="ECO:0007669"/>
    <property type="project" value="InterPro"/>
</dbReference>
<dbReference type="Pfam" id="PF04542">
    <property type="entry name" value="Sigma70_r2"/>
    <property type="match status" value="1"/>
</dbReference>
<protein>
    <submittedName>
        <fullName evidence="8">RNA polymerase sigma factor</fullName>
    </submittedName>
</protein>
<dbReference type="InterPro" id="IPR013324">
    <property type="entry name" value="RNA_pol_sigma_r3/r4-like"/>
</dbReference>
<evidence type="ECO:0000259" key="7">
    <source>
        <dbReference type="Pfam" id="PF08281"/>
    </source>
</evidence>
<dbReference type="InterPro" id="IPR014284">
    <property type="entry name" value="RNA_pol_sigma-70_dom"/>
</dbReference>
<accession>A0A4V0NH58</accession>
<sequence>MLPAVAKRALTSIGFDLFRRLAIRRGVPARDAEDVAQEALLRGLEAAQRIEPGRDSAPYRVTIALNQARNHVRDAGRRGEVLTSFDERELRGADPTPEDLLRLRQRAELTRRLIAQVDPKYRDILIRHELEETPLVEIAAELGLSVQTVKTQHRRAREELDAQKRRWDAQQHSHGWDDDACVVAPLAFGFRDRASWVATLRRLGVRVVVQGAVVVLAGALVSGVAPVPGLASWLRRTAVDAPETAPAAEDVKAPAVADGAAIPAHAVSWSARAGNPGAGVAVNSTPASSVMAARHAASPGIAVRSPVGERERSLVNQARRAIEAHTALGYLEARRLLEAHAREFPRGPFAAEREALLRQIR</sequence>
<dbReference type="InterPro" id="IPR013325">
    <property type="entry name" value="RNA_pol_sigma_r2"/>
</dbReference>
<feature type="domain" description="RNA polymerase sigma factor 70 region 4 type 2" evidence="7">
    <location>
        <begin position="110"/>
        <end position="160"/>
    </location>
</feature>
<evidence type="ECO:0000256" key="5">
    <source>
        <dbReference type="ARBA" id="ARBA00023163"/>
    </source>
</evidence>
<reference evidence="8 9" key="1">
    <citation type="submission" date="2015-09" db="EMBL/GenBank/DDBJ databases">
        <title>Sorangium comparison.</title>
        <authorList>
            <person name="Zaburannyi N."/>
            <person name="Bunk B."/>
            <person name="Overmann J."/>
            <person name="Mueller R."/>
        </authorList>
    </citation>
    <scope>NUCLEOTIDE SEQUENCE [LARGE SCALE GENOMIC DNA]</scope>
    <source>
        <strain evidence="8 9">So ce836</strain>
    </source>
</reference>
<name>A0A4V0NH58_SORCE</name>
<dbReference type="InterPro" id="IPR036388">
    <property type="entry name" value="WH-like_DNA-bd_sf"/>
</dbReference>
<dbReference type="PANTHER" id="PTHR43133">
    <property type="entry name" value="RNA POLYMERASE ECF-TYPE SIGMA FACTO"/>
    <property type="match status" value="1"/>
</dbReference>
<evidence type="ECO:0000313" key="9">
    <source>
        <dbReference type="Proteomes" id="UP000295497"/>
    </source>
</evidence>
<keyword evidence="2" id="KW-0805">Transcription regulation</keyword>
<keyword evidence="3" id="KW-0731">Sigma factor</keyword>
<evidence type="ECO:0000259" key="6">
    <source>
        <dbReference type="Pfam" id="PF04542"/>
    </source>
</evidence>
<dbReference type="SUPFAM" id="SSF88946">
    <property type="entry name" value="Sigma2 domain of RNA polymerase sigma factors"/>
    <property type="match status" value="1"/>
</dbReference>
<dbReference type="NCBIfam" id="TIGR02937">
    <property type="entry name" value="sigma70-ECF"/>
    <property type="match status" value="1"/>
</dbReference>
<comment type="similarity">
    <text evidence="1">Belongs to the sigma-70 factor family. ECF subfamily.</text>
</comment>
<dbReference type="GO" id="GO:0003677">
    <property type="term" value="F:DNA binding"/>
    <property type="evidence" value="ECO:0007669"/>
    <property type="project" value="UniProtKB-KW"/>
</dbReference>
<keyword evidence="4" id="KW-0238">DNA-binding</keyword>
<evidence type="ECO:0000256" key="4">
    <source>
        <dbReference type="ARBA" id="ARBA00023125"/>
    </source>
</evidence>
<proteinExistence type="inferred from homology"/>